<keyword evidence="4 5" id="KW-0418">Kinase</keyword>
<dbReference type="HAMAP" id="MF_00921">
    <property type="entry name" value="PDRP"/>
    <property type="match status" value="1"/>
</dbReference>
<evidence type="ECO:0000313" key="6">
    <source>
        <dbReference type="EMBL" id="OMD39625.1"/>
    </source>
</evidence>
<gene>
    <name evidence="6" type="ORF">BSK56_29320</name>
</gene>
<accession>A0ABX3GX22</accession>
<dbReference type="InterPro" id="IPR005177">
    <property type="entry name" value="Kinase-pyrophosphorylase"/>
</dbReference>
<evidence type="ECO:0000256" key="3">
    <source>
        <dbReference type="ARBA" id="ARBA00022741"/>
    </source>
</evidence>
<comment type="catalytic activity">
    <reaction evidence="5">
        <text>N(tele)-phospho-L-histidyl/L-threonyl-[pyruvate, phosphate dikinase] + ADP = N(tele)-phospho-L-histidyl/O-phospho-L-threonyl-[pyruvate, phosphate dikinase] + AMP + H(+)</text>
        <dbReference type="Rhea" id="RHEA:43692"/>
        <dbReference type="Rhea" id="RHEA-COMP:10650"/>
        <dbReference type="Rhea" id="RHEA-COMP:10651"/>
        <dbReference type="ChEBI" id="CHEBI:15378"/>
        <dbReference type="ChEBI" id="CHEBI:30013"/>
        <dbReference type="ChEBI" id="CHEBI:61977"/>
        <dbReference type="ChEBI" id="CHEBI:83586"/>
        <dbReference type="ChEBI" id="CHEBI:456215"/>
        <dbReference type="ChEBI" id="CHEBI:456216"/>
        <dbReference type="EC" id="2.7.11.32"/>
    </reaction>
</comment>
<dbReference type="PANTHER" id="PTHR31756">
    <property type="entry name" value="PYRUVATE, PHOSPHATE DIKINASE REGULATORY PROTEIN 1, CHLOROPLASTIC"/>
    <property type="match status" value="1"/>
</dbReference>
<dbReference type="EC" id="2.7.11.32" evidence="5"/>
<proteinExistence type="inferred from homology"/>
<evidence type="ECO:0000313" key="7">
    <source>
        <dbReference type="Proteomes" id="UP000187412"/>
    </source>
</evidence>
<evidence type="ECO:0000256" key="2">
    <source>
        <dbReference type="ARBA" id="ARBA00022679"/>
    </source>
</evidence>
<dbReference type="EMBL" id="MPTB01000055">
    <property type="protein sequence ID" value="OMD39625.1"/>
    <property type="molecule type" value="Genomic_DNA"/>
</dbReference>
<dbReference type="Pfam" id="PF03618">
    <property type="entry name" value="Kinase-PPPase"/>
    <property type="match status" value="1"/>
</dbReference>
<name>A0ABX3GX22_PAEBO</name>
<comment type="catalytic activity">
    <reaction evidence="5">
        <text>N(tele)-phospho-L-histidyl/O-phospho-L-threonyl-[pyruvate, phosphate dikinase] + phosphate + H(+) = N(tele)-phospho-L-histidyl/L-threonyl-[pyruvate, phosphate dikinase] + diphosphate</text>
        <dbReference type="Rhea" id="RHEA:43696"/>
        <dbReference type="Rhea" id="RHEA-COMP:10650"/>
        <dbReference type="Rhea" id="RHEA-COMP:10651"/>
        <dbReference type="ChEBI" id="CHEBI:15378"/>
        <dbReference type="ChEBI" id="CHEBI:30013"/>
        <dbReference type="ChEBI" id="CHEBI:33019"/>
        <dbReference type="ChEBI" id="CHEBI:43474"/>
        <dbReference type="ChEBI" id="CHEBI:61977"/>
        <dbReference type="ChEBI" id="CHEBI:83586"/>
        <dbReference type="EC" id="2.7.4.27"/>
    </reaction>
</comment>
<dbReference type="EC" id="2.7.4.27" evidence="5"/>
<sequence length="274" mass="31332">MFKQRQIFICSDSACETADRVVRAAMQQFDLGNPAVRRFKRINSEQEIAELVQLAHTEQSFIAYTLVQPGLREAIQREGTEWSVDIVDIMGPMMETIKSTFKLEPLMKPGLLYDMNADYYRRIEAIEFAVKYDDGRDPRGLLLADIVLIGVSRTSKTPLSMYMAYKGYKVANWPLVPGVKPPMELWQIRKHRLFALTMDIEALIKIRTERLRMLGLGAGASYVSELQVLEEYNEAEALMKSLRCPVIDVTSTSIEESADLIMECMVQERFQDLS</sequence>
<dbReference type="InterPro" id="IPR026565">
    <property type="entry name" value="PPDK_reg"/>
</dbReference>
<dbReference type="Proteomes" id="UP000187412">
    <property type="component" value="Unassembled WGS sequence"/>
</dbReference>
<comment type="function">
    <text evidence="5">Bifunctional serine/threonine kinase and phosphorylase involved in the regulation of the pyruvate, phosphate dikinase (PPDK) by catalyzing its phosphorylation/dephosphorylation.</text>
</comment>
<reference evidence="6 7" key="1">
    <citation type="submission" date="2016-10" db="EMBL/GenBank/DDBJ databases">
        <title>Paenibacillus species isolates.</title>
        <authorList>
            <person name="Beno S.M."/>
        </authorList>
    </citation>
    <scope>NUCLEOTIDE SEQUENCE [LARGE SCALE GENOMIC DNA]</scope>
    <source>
        <strain evidence="6 7">FSL H7-0744</strain>
    </source>
</reference>
<keyword evidence="2 5" id="KW-0808">Transferase</keyword>
<keyword evidence="7" id="KW-1185">Reference proteome</keyword>
<evidence type="ECO:0000256" key="5">
    <source>
        <dbReference type="HAMAP-Rule" id="MF_00921"/>
    </source>
</evidence>
<dbReference type="NCBIfam" id="NF003742">
    <property type="entry name" value="PRK05339.1"/>
    <property type="match status" value="1"/>
</dbReference>
<comment type="caution">
    <text evidence="6">The sequence shown here is derived from an EMBL/GenBank/DDBJ whole genome shotgun (WGS) entry which is preliminary data.</text>
</comment>
<dbReference type="RefSeq" id="WP_076113958.1">
    <property type="nucleotide sequence ID" value="NZ_MPTB01000055.1"/>
</dbReference>
<organism evidence="6 7">
    <name type="scientific">Paenibacillus borealis</name>
    <dbReference type="NCBI Taxonomy" id="160799"/>
    <lineage>
        <taxon>Bacteria</taxon>
        <taxon>Bacillati</taxon>
        <taxon>Bacillota</taxon>
        <taxon>Bacilli</taxon>
        <taxon>Bacillales</taxon>
        <taxon>Paenibacillaceae</taxon>
        <taxon>Paenibacillus</taxon>
    </lineage>
</organism>
<dbReference type="PANTHER" id="PTHR31756:SF3">
    <property type="entry name" value="PYRUVATE, PHOSPHATE DIKINASE REGULATORY PROTEIN 1, CHLOROPLASTIC"/>
    <property type="match status" value="1"/>
</dbReference>
<keyword evidence="3 5" id="KW-0547">Nucleotide-binding</keyword>
<evidence type="ECO:0000256" key="4">
    <source>
        <dbReference type="ARBA" id="ARBA00022777"/>
    </source>
</evidence>
<comment type="similarity">
    <text evidence="5">Belongs to the pyruvate, phosphate/water dikinase regulatory protein family. PDRP subfamily.</text>
</comment>
<protein>
    <recommendedName>
        <fullName evidence="5">Putative pyruvate, phosphate dikinase regulatory protein</fullName>
        <shortName evidence="5">PPDK regulatory protein</shortName>
        <ecNumber evidence="5">2.7.11.32</ecNumber>
        <ecNumber evidence="5">2.7.4.27</ecNumber>
    </recommendedName>
</protein>
<feature type="binding site" evidence="5">
    <location>
        <begin position="150"/>
        <end position="157"/>
    </location>
    <ligand>
        <name>ADP</name>
        <dbReference type="ChEBI" id="CHEBI:456216"/>
    </ligand>
</feature>
<keyword evidence="1 5" id="KW-0723">Serine/threonine-protein kinase</keyword>
<evidence type="ECO:0000256" key="1">
    <source>
        <dbReference type="ARBA" id="ARBA00022527"/>
    </source>
</evidence>